<dbReference type="SUPFAM" id="SSF160719">
    <property type="entry name" value="gpW/gp25-like"/>
    <property type="match status" value="1"/>
</dbReference>
<dbReference type="STRING" id="408074.SAMN05660909_05346"/>
<dbReference type="AlphaFoldDB" id="A0A1H4GH33"/>
<dbReference type="Proteomes" id="UP000199656">
    <property type="component" value="Unassembled WGS sequence"/>
</dbReference>
<evidence type="ECO:0000313" key="3">
    <source>
        <dbReference type="Proteomes" id="UP000199656"/>
    </source>
</evidence>
<dbReference type="InterPro" id="IPR007048">
    <property type="entry name" value="IraD/Gp25-like"/>
</dbReference>
<dbReference type="RefSeq" id="WP_089765855.1">
    <property type="nucleotide sequence ID" value="NZ_BKAT01000063.1"/>
</dbReference>
<dbReference type="OrthoDB" id="1161413at2"/>
<dbReference type="Gene3D" id="3.10.450.40">
    <property type="match status" value="1"/>
</dbReference>
<name>A0A1H4GH33_9BACT</name>
<sequence length="138" mass="16544">MDGTFYPIPFPCMEIMQQRPVSRITLEESIEQHIRLIITTACTEIRDSYGCDWWKDEFDISIEKYCLIMRIEYSIKMAIRQYEKRVEVDRIITDIREEQSTINSQFVKKRIYIYIAGHIVETRQPFQCNISFFISPLS</sequence>
<evidence type="ECO:0000259" key="1">
    <source>
        <dbReference type="Pfam" id="PF04965"/>
    </source>
</evidence>
<reference evidence="3" key="1">
    <citation type="submission" date="2016-10" db="EMBL/GenBank/DDBJ databases">
        <authorList>
            <person name="Varghese N."/>
            <person name="Submissions S."/>
        </authorList>
    </citation>
    <scope>NUCLEOTIDE SEQUENCE [LARGE SCALE GENOMIC DNA]</scope>
    <source>
        <strain evidence="3">DSM 23920</strain>
    </source>
</reference>
<evidence type="ECO:0000313" key="2">
    <source>
        <dbReference type="EMBL" id="SEB08874.1"/>
    </source>
</evidence>
<dbReference type="Pfam" id="PF04965">
    <property type="entry name" value="GPW_gp25"/>
    <property type="match status" value="1"/>
</dbReference>
<proteinExistence type="predicted"/>
<accession>A0A1H4GH33</accession>
<keyword evidence="3" id="KW-1185">Reference proteome</keyword>
<feature type="domain" description="IraD/Gp25-like" evidence="1">
    <location>
        <begin position="26"/>
        <end position="121"/>
    </location>
</feature>
<protein>
    <submittedName>
        <fullName evidence="2">Phage baseplate assembly protein W</fullName>
    </submittedName>
</protein>
<dbReference type="EMBL" id="FNRL01000040">
    <property type="protein sequence ID" value="SEB08874.1"/>
    <property type="molecule type" value="Genomic_DNA"/>
</dbReference>
<organism evidence="2 3">
    <name type="scientific">Chitinophaga terrae</name>
    <name type="common">ex Kim and Jung 2007</name>
    <dbReference type="NCBI Taxonomy" id="408074"/>
    <lineage>
        <taxon>Bacteria</taxon>
        <taxon>Pseudomonadati</taxon>
        <taxon>Bacteroidota</taxon>
        <taxon>Chitinophagia</taxon>
        <taxon>Chitinophagales</taxon>
        <taxon>Chitinophagaceae</taxon>
        <taxon>Chitinophaga</taxon>
    </lineage>
</organism>
<gene>
    <name evidence="2" type="ORF">SAMN05660909_05346</name>
</gene>